<proteinExistence type="predicted"/>
<sequence>MLESLDTADGESLRDIAAVTAELPRASSCESDLRAQGDFDRSSQEQVAEARRQLMRAHGRADAGDDAAARSIVVATLAQEAVEASLRRRHLPPSKLPGFGSSPTG</sequence>
<comment type="caution">
    <text evidence="2">The sequence shown here is derived from an EMBL/GenBank/DDBJ whole genome shotgun (WGS) entry which is preliminary data.</text>
</comment>
<dbReference type="AlphaFoldDB" id="A0A0C1ZE36"/>
<evidence type="ECO:0000256" key="1">
    <source>
        <dbReference type="SAM" id="MobiDB-lite"/>
    </source>
</evidence>
<evidence type="ECO:0000313" key="3">
    <source>
        <dbReference type="Proteomes" id="UP000031599"/>
    </source>
</evidence>
<feature type="compositionally biased region" description="Basic and acidic residues" evidence="1">
    <location>
        <begin position="31"/>
        <end position="44"/>
    </location>
</feature>
<dbReference type="RefSeq" id="WP_052550680.1">
    <property type="nucleotide sequence ID" value="NZ_JMCC02000045.1"/>
</dbReference>
<dbReference type="Proteomes" id="UP000031599">
    <property type="component" value="Unassembled WGS sequence"/>
</dbReference>
<gene>
    <name evidence="2" type="ORF">DB30_05120</name>
</gene>
<accession>A0A0C1ZE36</accession>
<organism evidence="2 3">
    <name type="scientific">Enhygromyxa salina</name>
    <dbReference type="NCBI Taxonomy" id="215803"/>
    <lineage>
        <taxon>Bacteria</taxon>
        <taxon>Pseudomonadati</taxon>
        <taxon>Myxococcota</taxon>
        <taxon>Polyangia</taxon>
        <taxon>Nannocystales</taxon>
        <taxon>Nannocystaceae</taxon>
        <taxon>Enhygromyxa</taxon>
    </lineage>
</organism>
<evidence type="ECO:0000313" key="2">
    <source>
        <dbReference type="EMBL" id="KIG15929.1"/>
    </source>
</evidence>
<feature type="region of interest" description="Disordered" evidence="1">
    <location>
        <begin position="86"/>
        <end position="105"/>
    </location>
</feature>
<feature type="region of interest" description="Disordered" evidence="1">
    <location>
        <begin position="25"/>
        <end position="44"/>
    </location>
</feature>
<dbReference type="EMBL" id="JMCC02000045">
    <property type="protein sequence ID" value="KIG15929.1"/>
    <property type="molecule type" value="Genomic_DNA"/>
</dbReference>
<reference evidence="2 3" key="1">
    <citation type="submission" date="2014-12" db="EMBL/GenBank/DDBJ databases">
        <title>Genome assembly of Enhygromyxa salina DSM 15201.</title>
        <authorList>
            <person name="Sharma G."/>
            <person name="Subramanian S."/>
        </authorList>
    </citation>
    <scope>NUCLEOTIDE SEQUENCE [LARGE SCALE GENOMIC DNA]</scope>
    <source>
        <strain evidence="2 3">DSM 15201</strain>
    </source>
</reference>
<protein>
    <submittedName>
        <fullName evidence="2">Uncharacterized protein</fullName>
    </submittedName>
</protein>
<name>A0A0C1ZE36_9BACT</name>